<feature type="domain" description="HTH luxR-type" evidence="4">
    <location>
        <begin position="218"/>
        <end position="283"/>
    </location>
</feature>
<dbReference type="GO" id="GO:0006355">
    <property type="term" value="P:regulation of DNA-templated transcription"/>
    <property type="evidence" value="ECO:0007669"/>
    <property type="project" value="InterPro"/>
</dbReference>
<dbReference type="PROSITE" id="PS00622">
    <property type="entry name" value="HTH_LUXR_1"/>
    <property type="match status" value="1"/>
</dbReference>
<dbReference type="Proteomes" id="UP000236416">
    <property type="component" value="Unassembled WGS sequence"/>
</dbReference>
<name>A0A2K4MP15_9NEIS</name>
<evidence type="ECO:0000256" key="1">
    <source>
        <dbReference type="ARBA" id="ARBA00023015"/>
    </source>
</evidence>
<keyword evidence="1" id="KW-0805">Transcription regulation</keyword>
<sequence>MRQGSYMQKACRLLFTVRPHKIKEDLFMAISKTINARPLPAGLTTSQQWTLLEWIHMAGHIETESELKAFLDSILAQAPSDKLILVLGRLNNQNQIQRMEKILNVSYPSSWLEQYAQENFAQHDPIMRIHLGQGPVSWEERFSRAKGVDEKRFVAEATLNGMGNGVTFSAASERNNVGSILSIGGREPARNAALVAMLNCLTPHLHQAAVRIANLPPASPSSMPLSQREYDIFHWMSRGKTNWEIATILDISERTVKFHVANVIRKLNANNRTHAIVLGMHLTLSPRDIVSE</sequence>
<keyword evidence="6" id="KW-1185">Reference proteome</keyword>
<dbReference type="EMBL" id="PPTF01000033">
    <property type="protein sequence ID" value="POA98831.1"/>
    <property type="molecule type" value="Genomic_DNA"/>
</dbReference>
<evidence type="ECO:0000256" key="2">
    <source>
        <dbReference type="ARBA" id="ARBA00023125"/>
    </source>
</evidence>
<evidence type="ECO:0000313" key="6">
    <source>
        <dbReference type="Proteomes" id="UP000236416"/>
    </source>
</evidence>
<dbReference type="SUPFAM" id="SSF46894">
    <property type="entry name" value="C-terminal effector domain of the bipartite response regulators"/>
    <property type="match status" value="1"/>
</dbReference>
<dbReference type="AlphaFoldDB" id="A0A2K4MP15"/>
<dbReference type="InterPro" id="IPR016032">
    <property type="entry name" value="Sig_transdc_resp-reg_C-effctor"/>
</dbReference>
<dbReference type="SUPFAM" id="SSF75516">
    <property type="entry name" value="Pheromone-binding domain of LuxR-like quorum-sensing transcription factors"/>
    <property type="match status" value="1"/>
</dbReference>
<gene>
    <name evidence="5" type="ORF">C2134_09615</name>
</gene>
<dbReference type="GO" id="GO:0003677">
    <property type="term" value="F:DNA binding"/>
    <property type="evidence" value="ECO:0007669"/>
    <property type="project" value="UniProtKB-KW"/>
</dbReference>
<dbReference type="CDD" id="cd06170">
    <property type="entry name" value="LuxR_C_like"/>
    <property type="match status" value="1"/>
</dbReference>
<dbReference type="Pfam" id="PF03472">
    <property type="entry name" value="Autoind_bind"/>
    <property type="match status" value="1"/>
</dbReference>
<protein>
    <recommendedName>
        <fullName evidence="4">HTH luxR-type domain-containing protein</fullName>
    </recommendedName>
</protein>
<keyword evidence="3" id="KW-0804">Transcription</keyword>
<dbReference type="Pfam" id="PF00196">
    <property type="entry name" value="GerE"/>
    <property type="match status" value="1"/>
</dbReference>
<keyword evidence="2" id="KW-0238">DNA-binding</keyword>
<dbReference type="InterPro" id="IPR005143">
    <property type="entry name" value="TF_LuxR_autoind-bd_dom"/>
</dbReference>
<dbReference type="PROSITE" id="PS50043">
    <property type="entry name" value="HTH_LUXR_2"/>
    <property type="match status" value="1"/>
</dbReference>
<dbReference type="SMART" id="SM00421">
    <property type="entry name" value="HTH_LUXR"/>
    <property type="match status" value="1"/>
</dbReference>
<dbReference type="Gene3D" id="3.30.450.80">
    <property type="entry name" value="Transcription factor LuxR-like, autoinducer-binding domain"/>
    <property type="match status" value="1"/>
</dbReference>
<dbReference type="PANTHER" id="PTHR44688">
    <property type="entry name" value="DNA-BINDING TRANSCRIPTIONAL ACTIVATOR DEVR_DOSR"/>
    <property type="match status" value="1"/>
</dbReference>
<dbReference type="InterPro" id="IPR036693">
    <property type="entry name" value="TF_LuxR_autoind-bd_dom_sf"/>
</dbReference>
<comment type="caution">
    <text evidence="5">The sequence shown here is derived from an EMBL/GenBank/DDBJ whole genome shotgun (WGS) entry which is preliminary data.</text>
</comment>
<dbReference type="PRINTS" id="PR00038">
    <property type="entry name" value="HTHLUXR"/>
</dbReference>
<reference evidence="5 6" key="1">
    <citation type="submission" date="2018-01" db="EMBL/GenBank/DDBJ databases">
        <title>Genomic Sequence of Chromobacterium MWU13-2610 from wild cranberry bogs within the Cape Cod National Seashore.</title>
        <authorList>
            <person name="O'Hara-Hanley K."/>
            <person name="Soby S."/>
            <person name="Harrison A."/>
        </authorList>
    </citation>
    <scope>NUCLEOTIDE SEQUENCE [LARGE SCALE GENOMIC DNA]</scope>
    <source>
        <strain evidence="5 6">MWU13-2610</strain>
    </source>
</reference>
<accession>A0A2K4MP15</accession>
<dbReference type="PANTHER" id="PTHR44688:SF25">
    <property type="entry name" value="HTH LUXR-TYPE DOMAIN-CONTAINING PROTEIN"/>
    <property type="match status" value="1"/>
</dbReference>
<proteinExistence type="predicted"/>
<organism evidence="5 6">
    <name type="scientific">Chromobacterium sinusclupearum</name>
    <dbReference type="NCBI Taxonomy" id="2077146"/>
    <lineage>
        <taxon>Bacteria</taxon>
        <taxon>Pseudomonadati</taxon>
        <taxon>Pseudomonadota</taxon>
        <taxon>Betaproteobacteria</taxon>
        <taxon>Neisseriales</taxon>
        <taxon>Chromobacteriaceae</taxon>
        <taxon>Chromobacterium</taxon>
    </lineage>
</organism>
<evidence type="ECO:0000313" key="5">
    <source>
        <dbReference type="EMBL" id="POA98831.1"/>
    </source>
</evidence>
<dbReference type="InterPro" id="IPR036388">
    <property type="entry name" value="WH-like_DNA-bd_sf"/>
</dbReference>
<evidence type="ECO:0000259" key="4">
    <source>
        <dbReference type="PROSITE" id="PS50043"/>
    </source>
</evidence>
<dbReference type="InterPro" id="IPR000792">
    <property type="entry name" value="Tscrpt_reg_LuxR_C"/>
</dbReference>
<evidence type="ECO:0000256" key="3">
    <source>
        <dbReference type="ARBA" id="ARBA00023163"/>
    </source>
</evidence>
<dbReference type="Gene3D" id="1.10.10.10">
    <property type="entry name" value="Winged helix-like DNA-binding domain superfamily/Winged helix DNA-binding domain"/>
    <property type="match status" value="1"/>
</dbReference>